<dbReference type="eggNOG" id="COG2071">
    <property type="taxonomic scope" value="Bacteria"/>
</dbReference>
<dbReference type="InterPro" id="IPR029062">
    <property type="entry name" value="Class_I_gatase-like"/>
</dbReference>
<organism evidence="6 7">
    <name type="scientific">Trabulsiella guamensis ATCC 49490</name>
    <dbReference type="NCBI Taxonomy" id="1005994"/>
    <lineage>
        <taxon>Bacteria</taxon>
        <taxon>Pseudomonadati</taxon>
        <taxon>Pseudomonadota</taxon>
        <taxon>Gammaproteobacteria</taxon>
        <taxon>Enterobacterales</taxon>
        <taxon>Enterobacteriaceae</taxon>
        <taxon>Trabulsiella</taxon>
    </lineage>
</organism>
<comment type="caution">
    <text evidence="6">The sequence shown here is derived from an EMBL/GenBank/DDBJ whole genome shotgun (WGS) entry which is preliminary data.</text>
</comment>
<accession>A0A085AST9</accession>
<sequence>MESFGNNFFQNVRPIMGNIFDKPVIGVVMCRNRIKGHETQTLQEKYLNAVLNVGGLPIALPHALAEPELFAALLPKLDGIFLPGSPSNVQPHLYGENGDEPDADPGRDQLSIALINAALERRIPLFAICRGMQEMVVATGGTLYRRLCDHSQFLEHREDAELPVEQQYAPSHEVQVQEGGLLSALLPGCSTFWVNSLHGQGAKTLGSQLRVEARSQDGLVEAVSVHDHPYALGVQWHPEWNSSEYALSRLLLEGFITACQNYLAEKQRL</sequence>
<dbReference type="Pfam" id="PF07722">
    <property type="entry name" value="Peptidase_C26"/>
    <property type="match status" value="1"/>
</dbReference>
<dbReference type="AlphaFoldDB" id="A0A085AST9"/>
<evidence type="ECO:0000256" key="4">
    <source>
        <dbReference type="ARBA" id="ARBA00060634"/>
    </source>
</evidence>
<dbReference type="EMBL" id="JMTB01000002">
    <property type="protein sequence ID" value="KFC13284.1"/>
    <property type="molecule type" value="Genomic_DNA"/>
</dbReference>
<evidence type="ECO:0000256" key="3">
    <source>
        <dbReference type="ARBA" id="ARBA00055068"/>
    </source>
</evidence>
<dbReference type="CDD" id="cd01745">
    <property type="entry name" value="GATase1_2"/>
    <property type="match status" value="1"/>
</dbReference>
<protein>
    <recommendedName>
        <fullName evidence="5">gamma-glutamyl-gamma-aminobutyrate hydrolase</fullName>
        <ecNumber evidence="5">3.5.1.94</ecNumber>
    </recommendedName>
</protein>
<dbReference type="PROSITE" id="PS51273">
    <property type="entry name" value="GATASE_TYPE_1"/>
    <property type="match status" value="1"/>
</dbReference>
<evidence type="ECO:0000313" key="7">
    <source>
        <dbReference type="Proteomes" id="UP000028630"/>
    </source>
</evidence>
<dbReference type="PANTHER" id="PTHR43235:SF1">
    <property type="entry name" value="GLUTAMINE AMIDOTRANSFERASE PB2B2.05-RELATED"/>
    <property type="match status" value="1"/>
</dbReference>
<dbReference type="NCBIfam" id="NF008471">
    <property type="entry name" value="PRK11366.1"/>
    <property type="match status" value="1"/>
</dbReference>
<dbReference type="EC" id="3.5.1.94" evidence="5"/>
<comment type="catalytic activity">
    <reaction evidence="2">
        <text>4-(gamma-L-glutamylamino)butanoate + H2O = 4-aminobutanoate + L-glutamate</text>
        <dbReference type="Rhea" id="RHEA:19737"/>
        <dbReference type="ChEBI" id="CHEBI:15377"/>
        <dbReference type="ChEBI" id="CHEBI:29985"/>
        <dbReference type="ChEBI" id="CHEBI:58800"/>
        <dbReference type="ChEBI" id="CHEBI:59888"/>
        <dbReference type="EC" id="3.5.1.94"/>
    </reaction>
</comment>
<reference evidence="7" key="1">
    <citation type="submission" date="2014-05" db="EMBL/GenBank/DDBJ databases">
        <title>ATOL: Assembling a taxonomically balanced genome-scale reconstruction of the evolutionary history of the Enterobacteriaceae.</title>
        <authorList>
            <person name="Plunkett G. III"/>
            <person name="Neeno-Eckwall E.C."/>
            <person name="Glasner J.D."/>
            <person name="Perna N.T."/>
        </authorList>
    </citation>
    <scope>NUCLEOTIDE SEQUENCE [LARGE SCALE GENOMIC DNA]</scope>
    <source>
        <strain evidence="7">ATCC 49490</strain>
    </source>
</reference>
<dbReference type="Gene3D" id="3.40.50.880">
    <property type="match status" value="1"/>
</dbReference>
<dbReference type="FunFam" id="3.40.50.880:FF:000030">
    <property type="entry name" value="Gamma-glutamyl-gamma-aminobutyrate hydrolase PuuD"/>
    <property type="match status" value="1"/>
</dbReference>
<keyword evidence="6" id="KW-0378">Hydrolase</keyword>
<dbReference type="Proteomes" id="UP000028630">
    <property type="component" value="Unassembled WGS sequence"/>
</dbReference>
<name>A0A085AST9_9ENTR</name>
<dbReference type="GO" id="GO:0006598">
    <property type="term" value="P:polyamine catabolic process"/>
    <property type="evidence" value="ECO:0007669"/>
    <property type="project" value="TreeGrafter"/>
</dbReference>
<comment type="pathway">
    <text evidence="4">Amine and polyamine degradation; putrescine degradation; 4-aminobutanoate from putrescine: step 4/4.</text>
</comment>
<dbReference type="InterPro" id="IPR011697">
    <property type="entry name" value="Peptidase_C26"/>
</dbReference>
<proteinExistence type="inferred from homology"/>
<dbReference type="PANTHER" id="PTHR43235">
    <property type="entry name" value="GLUTAMINE AMIDOTRANSFERASE PB2B2.05-RELATED"/>
    <property type="match status" value="1"/>
</dbReference>
<gene>
    <name evidence="6" type="primary">puuD</name>
    <name evidence="6" type="ORF">GTGU_00013</name>
</gene>
<dbReference type="GO" id="GO:0033969">
    <property type="term" value="F:gamma-glutamyl-gamma-aminobutyrate hydrolase activity"/>
    <property type="evidence" value="ECO:0007669"/>
    <property type="project" value="UniProtKB-EC"/>
</dbReference>
<comment type="function">
    <text evidence="3">Involved in the breakdown of putrescine via hydrolysis of the gamma-glutamyl linkage of gamma-glutamyl-gamma-aminobutyrate.</text>
</comment>
<dbReference type="SUPFAM" id="SSF52317">
    <property type="entry name" value="Class I glutamine amidotransferase-like"/>
    <property type="match status" value="1"/>
</dbReference>
<dbReference type="InterPro" id="IPR044668">
    <property type="entry name" value="PuuD-like"/>
</dbReference>
<evidence type="ECO:0000256" key="2">
    <source>
        <dbReference type="ARBA" id="ARBA00052718"/>
    </source>
</evidence>
<evidence type="ECO:0000256" key="1">
    <source>
        <dbReference type="ARBA" id="ARBA00011083"/>
    </source>
</evidence>
<dbReference type="GO" id="GO:0005829">
    <property type="term" value="C:cytosol"/>
    <property type="evidence" value="ECO:0007669"/>
    <property type="project" value="TreeGrafter"/>
</dbReference>
<comment type="similarity">
    <text evidence="1">Belongs to the peptidase C26 family.</text>
</comment>
<evidence type="ECO:0000256" key="5">
    <source>
        <dbReference type="ARBA" id="ARBA00066788"/>
    </source>
</evidence>
<evidence type="ECO:0000313" key="6">
    <source>
        <dbReference type="EMBL" id="KFC13284.1"/>
    </source>
</evidence>
<keyword evidence="7" id="KW-1185">Reference proteome</keyword>